<sequence length="340" mass="37986">MKTINVLVTGANGFVGSHILEALMQHEGVTPIAACRDRRRLIADFTGEVREGDLRDKAYVESVLEGIDVVCHAAAWTSAWSYNEESERLFLKPTKAFIDQVLKNKIDKFIFLSSTSVAAPCTSSDSMSVADERRLKLWPHMRNVARIERYMRERAEQDCTMISLRTGLFAGKRYGIGLLSLLTPRLKTHLVPWVKGGKTGMPIIAGEDIGTAFALASTATGLKGYRGINIIGTSVPTAREVITFLNEAYQLPKPHFGVPFAIAYIFARSMELLDPVVPWEPLVTRSIIHLLEETNVNNTRASELLGYHPKVHWKDAVCMQMDEMATRQKTAMKMYKPITS</sequence>
<dbReference type="Gene3D" id="3.40.50.720">
    <property type="entry name" value="NAD(P)-binding Rossmann-like Domain"/>
    <property type="match status" value="1"/>
</dbReference>
<dbReference type="GO" id="GO:0004029">
    <property type="term" value="F:aldehyde dehydrogenase (NAD+) activity"/>
    <property type="evidence" value="ECO:0007669"/>
    <property type="project" value="TreeGrafter"/>
</dbReference>
<protein>
    <recommendedName>
        <fullName evidence="1">NAD-dependent epimerase/dehydratase domain-containing protein</fullName>
    </recommendedName>
</protein>
<proteinExistence type="predicted"/>
<evidence type="ECO:0000313" key="2">
    <source>
        <dbReference type="EMBL" id="VAW79005.1"/>
    </source>
</evidence>
<dbReference type="AlphaFoldDB" id="A0A3B0YDN9"/>
<name>A0A3B0YDN9_9ZZZZ</name>
<dbReference type="SUPFAM" id="SSF51735">
    <property type="entry name" value="NAD(P)-binding Rossmann-fold domains"/>
    <property type="match status" value="1"/>
</dbReference>
<gene>
    <name evidence="2" type="ORF">MNBD_GAMMA15-1533</name>
</gene>
<dbReference type="InterPro" id="IPR051783">
    <property type="entry name" value="NAD(P)-dependent_oxidoreduct"/>
</dbReference>
<feature type="domain" description="NAD-dependent epimerase/dehydratase" evidence="1">
    <location>
        <begin position="6"/>
        <end position="212"/>
    </location>
</feature>
<dbReference type="Pfam" id="PF01370">
    <property type="entry name" value="Epimerase"/>
    <property type="match status" value="1"/>
</dbReference>
<reference evidence="2" key="1">
    <citation type="submission" date="2018-06" db="EMBL/GenBank/DDBJ databases">
        <authorList>
            <person name="Zhirakovskaya E."/>
        </authorList>
    </citation>
    <scope>NUCLEOTIDE SEQUENCE</scope>
</reference>
<dbReference type="InterPro" id="IPR001509">
    <property type="entry name" value="Epimerase_deHydtase"/>
</dbReference>
<dbReference type="PANTHER" id="PTHR48079">
    <property type="entry name" value="PROTEIN YEEZ"/>
    <property type="match status" value="1"/>
</dbReference>
<dbReference type="InterPro" id="IPR036291">
    <property type="entry name" value="NAD(P)-bd_dom_sf"/>
</dbReference>
<dbReference type="GO" id="GO:0005737">
    <property type="term" value="C:cytoplasm"/>
    <property type="evidence" value="ECO:0007669"/>
    <property type="project" value="TreeGrafter"/>
</dbReference>
<organism evidence="2">
    <name type="scientific">hydrothermal vent metagenome</name>
    <dbReference type="NCBI Taxonomy" id="652676"/>
    <lineage>
        <taxon>unclassified sequences</taxon>
        <taxon>metagenomes</taxon>
        <taxon>ecological metagenomes</taxon>
    </lineage>
</organism>
<dbReference type="PANTHER" id="PTHR48079:SF6">
    <property type="entry name" value="NAD(P)-BINDING DOMAIN-CONTAINING PROTEIN-RELATED"/>
    <property type="match status" value="1"/>
</dbReference>
<evidence type="ECO:0000259" key="1">
    <source>
        <dbReference type="Pfam" id="PF01370"/>
    </source>
</evidence>
<accession>A0A3B0YDN9</accession>
<dbReference type="EMBL" id="UOFN01000105">
    <property type="protein sequence ID" value="VAW79005.1"/>
    <property type="molecule type" value="Genomic_DNA"/>
</dbReference>